<name>A0A699RLI1_TANCI</name>
<proteinExistence type="predicted"/>
<sequence>QRVKSSDDMENVFNQERISVDMDQDEGIDLVVDHEKDVEVEGRHADKMAEIYNIDLDHSSKVLRMQEDDSEVQEAIKIVTTAKLMTEEAQEADDLRRRLEIVQDEDDDVFVKAILLA</sequence>
<protein>
    <submittedName>
        <fullName evidence="1">Uncharacterized protein</fullName>
    </submittedName>
</protein>
<accession>A0A699RLI1</accession>
<evidence type="ECO:0000313" key="1">
    <source>
        <dbReference type="EMBL" id="GFC86496.1"/>
    </source>
</evidence>
<comment type="caution">
    <text evidence="1">The sequence shown here is derived from an EMBL/GenBank/DDBJ whole genome shotgun (WGS) entry which is preliminary data.</text>
</comment>
<dbReference type="AlphaFoldDB" id="A0A699RLI1"/>
<gene>
    <name evidence="1" type="ORF">Tci_858466</name>
</gene>
<feature type="non-terminal residue" evidence="1">
    <location>
        <position position="1"/>
    </location>
</feature>
<dbReference type="EMBL" id="BKCJ011105498">
    <property type="protein sequence ID" value="GFC86496.1"/>
    <property type="molecule type" value="Genomic_DNA"/>
</dbReference>
<organism evidence="1">
    <name type="scientific">Tanacetum cinerariifolium</name>
    <name type="common">Dalmatian daisy</name>
    <name type="synonym">Chrysanthemum cinerariifolium</name>
    <dbReference type="NCBI Taxonomy" id="118510"/>
    <lineage>
        <taxon>Eukaryota</taxon>
        <taxon>Viridiplantae</taxon>
        <taxon>Streptophyta</taxon>
        <taxon>Embryophyta</taxon>
        <taxon>Tracheophyta</taxon>
        <taxon>Spermatophyta</taxon>
        <taxon>Magnoliopsida</taxon>
        <taxon>eudicotyledons</taxon>
        <taxon>Gunneridae</taxon>
        <taxon>Pentapetalae</taxon>
        <taxon>asterids</taxon>
        <taxon>campanulids</taxon>
        <taxon>Asterales</taxon>
        <taxon>Asteraceae</taxon>
        <taxon>Asteroideae</taxon>
        <taxon>Anthemideae</taxon>
        <taxon>Anthemidinae</taxon>
        <taxon>Tanacetum</taxon>
    </lineage>
</organism>
<reference evidence="1" key="1">
    <citation type="journal article" date="2019" name="Sci. Rep.">
        <title>Draft genome of Tanacetum cinerariifolium, the natural source of mosquito coil.</title>
        <authorList>
            <person name="Yamashiro T."/>
            <person name="Shiraishi A."/>
            <person name="Satake H."/>
            <person name="Nakayama K."/>
        </authorList>
    </citation>
    <scope>NUCLEOTIDE SEQUENCE</scope>
</reference>